<proteinExistence type="predicted"/>
<feature type="compositionally biased region" description="Polar residues" evidence="1">
    <location>
        <begin position="111"/>
        <end position="126"/>
    </location>
</feature>
<evidence type="ECO:0000313" key="3">
    <source>
        <dbReference type="Proteomes" id="UP001356427"/>
    </source>
</evidence>
<comment type="caution">
    <text evidence="2">The sequence shown here is derived from an EMBL/GenBank/DDBJ whole genome shotgun (WGS) entry which is preliminary data.</text>
</comment>
<evidence type="ECO:0000313" key="2">
    <source>
        <dbReference type="EMBL" id="KAK6313035.1"/>
    </source>
</evidence>
<feature type="region of interest" description="Disordered" evidence="1">
    <location>
        <begin position="108"/>
        <end position="135"/>
    </location>
</feature>
<protein>
    <submittedName>
        <fullName evidence="2">Uncharacterized protein</fullName>
    </submittedName>
</protein>
<dbReference type="Proteomes" id="UP001356427">
    <property type="component" value="Unassembled WGS sequence"/>
</dbReference>
<evidence type="ECO:0000256" key="1">
    <source>
        <dbReference type="SAM" id="MobiDB-lite"/>
    </source>
</evidence>
<sequence length="152" mass="17491">MDIFNTHGSPEVILSDRGRELWNKERWEYNLKVILFAHNSFQVSTEYSPYRLLYGREPQLLTEITEIVESDQNAFEDHLQARAEKDVEVFYQVRLNIDKLGSPSIKGYIGGSQQSSPVGRSTTESPDSLHIRETHETNPPLPLIVVLLQCFE</sequence>
<dbReference type="AlphaFoldDB" id="A0AAN8LK29"/>
<reference evidence="2 3" key="1">
    <citation type="submission" date="2021-04" db="EMBL/GenBank/DDBJ databases">
        <authorList>
            <person name="De Guttry C."/>
            <person name="Zahm M."/>
            <person name="Klopp C."/>
            <person name="Cabau C."/>
            <person name="Louis A."/>
            <person name="Berthelot C."/>
            <person name="Parey E."/>
            <person name="Roest Crollius H."/>
            <person name="Montfort J."/>
            <person name="Robinson-Rechavi M."/>
            <person name="Bucao C."/>
            <person name="Bouchez O."/>
            <person name="Gislard M."/>
            <person name="Lluch J."/>
            <person name="Milhes M."/>
            <person name="Lampietro C."/>
            <person name="Lopez Roques C."/>
            <person name="Donnadieu C."/>
            <person name="Braasch I."/>
            <person name="Desvignes T."/>
            <person name="Postlethwait J."/>
            <person name="Bobe J."/>
            <person name="Wedekind C."/>
            <person name="Guiguen Y."/>
        </authorList>
    </citation>
    <scope>NUCLEOTIDE SEQUENCE [LARGE SCALE GENOMIC DNA]</scope>
    <source>
        <strain evidence="2">Cs_M1</strain>
        <tissue evidence="2">Blood</tissue>
    </source>
</reference>
<dbReference type="EMBL" id="JAGTTL010000014">
    <property type="protein sequence ID" value="KAK6313035.1"/>
    <property type="molecule type" value="Genomic_DNA"/>
</dbReference>
<name>A0AAN8LK29_9TELE</name>
<gene>
    <name evidence="2" type="ORF">J4Q44_G00163820</name>
</gene>
<accession>A0AAN8LK29</accession>
<organism evidence="2 3">
    <name type="scientific">Coregonus suidteri</name>
    <dbReference type="NCBI Taxonomy" id="861788"/>
    <lineage>
        <taxon>Eukaryota</taxon>
        <taxon>Metazoa</taxon>
        <taxon>Chordata</taxon>
        <taxon>Craniata</taxon>
        <taxon>Vertebrata</taxon>
        <taxon>Euteleostomi</taxon>
        <taxon>Actinopterygii</taxon>
        <taxon>Neopterygii</taxon>
        <taxon>Teleostei</taxon>
        <taxon>Protacanthopterygii</taxon>
        <taxon>Salmoniformes</taxon>
        <taxon>Salmonidae</taxon>
        <taxon>Coregoninae</taxon>
        <taxon>Coregonus</taxon>
    </lineage>
</organism>
<keyword evidence="3" id="KW-1185">Reference proteome</keyword>